<dbReference type="PANTHER" id="PTHR43312:SF1">
    <property type="entry name" value="NADP-DEPENDENT OXIDOREDUCTASE DOMAIN-CONTAINING PROTEIN"/>
    <property type="match status" value="1"/>
</dbReference>
<dbReference type="Proteomes" id="UP001149140">
    <property type="component" value="Unassembled WGS sequence"/>
</dbReference>
<dbReference type="PANTHER" id="PTHR43312">
    <property type="entry name" value="D-THREO-ALDOSE 1-DEHYDROGENASE"/>
    <property type="match status" value="1"/>
</dbReference>
<organism evidence="2 3">
    <name type="scientific">Solirubrobacter ginsenosidimutans</name>
    <dbReference type="NCBI Taxonomy" id="490573"/>
    <lineage>
        <taxon>Bacteria</taxon>
        <taxon>Bacillati</taxon>
        <taxon>Actinomycetota</taxon>
        <taxon>Thermoleophilia</taxon>
        <taxon>Solirubrobacterales</taxon>
        <taxon>Solirubrobacteraceae</taxon>
        <taxon>Solirubrobacter</taxon>
    </lineage>
</organism>
<evidence type="ECO:0000259" key="1">
    <source>
        <dbReference type="Pfam" id="PF00248"/>
    </source>
</evidence>
<evidence type="ECO:0000313" key="2">
    <source>
        <dbReference type="EMBL" id="MDA0163979.1"/>
    </source>
</evidence>
<keyword evidence="3" id="KW-1185">Reference proteome</keyword>
<comment type="caution">
    <text evidence="2">The sequence shown here is derived from an EMBL/GenBank/DDBJ whole genome shotgun (WGS) entry which is preliminary data.</text>
</comment>
<dbReference type="InterPro" id="IPR023210">
    <property type="entry name" value="NADP_OxRdtase_dom"/>
</dbReference>
<dbReference type="Gene3D" id="3.20.20.100">
    <property type="entry name" value="NADP-dependent oxidoreductase domain"/>
    <property type="match status" value="1"/>
</dbReference>
<feature type="domain" description="NADP-dependent oxidoreductase" evidence="1">
    <location>
        <begin position="16"/>
        <end position="243"/>
    </location>
</feature>
<proteinExistence type="predicted"/>
<dbReference type="InterPro" id="IPR053135">
    <property type="entry name" value="AKR2_Oxidoreductase"/>
</dbReference>
<accession>A0A9X3S2X3</accession>
<sequence>MELRELGAGGPQVSVVGMGTWQTLDVPDGRDDVVGAALDAGSTFVDSSPMYGEAERTLAQGLGARRDEAFVATKLWTPDDAEARRQANRAIDFYGGRVDLYQVHNLVALRQRLDLLELLRDDGKVGQIGATHYSPSAFGELESVMRSGRITAIQIPYNPHEREVEKRILPLAEQLGLGVIVMRPLGAGRLVANAPKAQDLEPLGVETWAQALLKYVLSDPRITVAIPASSKAHRVTENAKAGEPPWFGADERALVERLAG</sequence>
<evidence type="ECO:0000313" key="3">
    <source>
        <dbReference type="Proteomes" id="UP001149140"/>
    </source>
</evidence>
<reference evidence="2" key="1">
    <citation type="submission" date="2022-10" db="EMBL/GenBank/DDBJ databases">
        <title>The WGS of Solirubrobacter ginsenosidimutans DSM 21036.</title>
        <authorList>
            <person name="Jiang Z."/>
        </authorList>
    </citation>
    <scope>NUCLEOTIDE SEQUENCE</scope>
    <source>
        <strain evidence="2">DSM 21036</strain>
    </source>
</reference>
<dbReference type="AlphaFoldDB" id="A0A9X3S2X3"/>
<dbReference type="RefSeq" id="WP_270043227.1">
    <property type="nucleotide sequence ID" value="NZ_JAPDOD010000029.1"/>
</dbReference>
<dbReference type="EMBL" id="JAPDOD010000029">
    <property type="protein sequence ID" value="MDA0163979.1"/>
    <property type="molecule type" value="Genomic_DNA"/>
</dbReference>
<name>A0A9X3S2X3_9ACTN</name>
<dbReference type="SUPFAM" id="SSF51430">
    <property type="entry name" value="NAD(P)-linked oxidoreductase"/>
    <property type="match status" value="1"/>
</dbReference>
<dbReference type="Pfam" id="PF00248">
    <property type="entry name" value="Aldo_ket_red"/>
    <property type="match status" value="1"/>
</dbReference>
<dbReference type="InterPro" id="IPR036812">
    <property type="entry name" value="NAD(P)_OxRdtase_dom_sf"/>
</dbReference>
<protein>
    <submittedName>
        <fullName evidence="2">Aldo/keto reductase</fullName>
    </submittedName>
</protein>
<gene>
    <name evidence="2" type="ORF">OM076_27150</name>
</gene>
<dbReference type="CDD" id="cd19095">
    <property type="entry name" value="AKR_PA4992-like"/>
    <property type="match status" value="1"/>
</dbReference>